<evidence type="ECO:0000256" key="4">
    <source>
        <dbReference type="ARBA" id="ARBA00022640"/>
    </source>
</evidence>
<dbReference type="Proteomes" id="UP000639772">
    <property type="component" value="Unassembled WGS sequence"/>
</dbReference>
<evidence type="ECO:0000256" key="12">
    <source>
        <dbReference type="ARBA" id="ARBA00052465"/>
    </source>
</evidence>
<dbReference type="SUPFAM" id="SSF51735">
    <property type="entry name" value="NAD(P)-binding Rossmann-fold domains"/>
    <property type="match status" value="1"/>
</dbReference>
<comment type="caution">
    <text evidence="16">The sequence shown here is derived from an EMBL/GenBank/DDBJ whole genome shotgun (WGS) entry which is preliminary data.</text>
</comment>
<evidence type="ECO:0000313" key="17">
    <source>
        <dbReference type="Proteomes" id="UP000639772"/>
    </source>
</evidence>
<evidence type="ECO:0000256" key="8">
    <source>
        <dbReference type="ARBA" id="ARBA00023027"/>
    </source>
</evidence>
<evidence type="ECO:0000256" key="6">
    <source>
        <dbReference type="ARBA" id="ARBA00022946"/>
    </source>
</evidence>
<dbReference type="GO" id="GO:0009535">
    <property type="term" value="C:chloroplast thylakoid membrane"/>
    <property type="evidence" value="ECO:0007669"/>
    <property type="project" value="UniProtKB-SubCell"/>
</dbReference>
<keyword evidence="15" id="KW-1133">Transmembrane helix</keyword>
<dbReference type="PANTHER" id="PTHR24314">
    <property type="entry name" value="NON-SPECIFIC LIPID TRANSFER PROTEIN-RELATED"/>
    <property type="match status" value="1"/>
</dbReference>
<dbReference type="InterPro" id="IPR052625">
    <property type="entry name" value="Chl_b_Red"/>
</dbReference>
<dbReference type="OrthoDB" id="3592703at2759"/>
<sequence>MAEMIMEKRLLEKGTCKPSRILSLNRCLTSRKVSSDHDKYRRYTCNWISVIRWRRYMNTLIWYSWLGGIIIGTMIGSNMVLEEHCKAGPRNVVITGRLLLVSFFFQVIGLWLLPAVLKSVQSTLEELKENLKEGLATVENRRNAKLSHAKVVGIACDVCKPDEVRRLVCFAVKELGSVDIWINNAGTNKGFRPLLQFTDDEINQIVSTNLVGSLICTREAIHVMETQEKGGHIFNMDGRVLGIKHPLTAAYGSTKCGLRQLHNSLMKECRRSKVGVHTASPGMVLTDLLLSGSTLQNKQMFNIICELPETVARSLVPRMRVVKGTGKAINYLTPPRILLALVTAWLRRGRWFDDKGKALYAAEADRIRIGPKTVLDSLSQMLWRCMQRAPGCLFSLSVVCAFIILSSSSNGFPGMI</sequence>
<keyword evidence="10 15" id="KW-0472">Membrane</keyword>
<dbReference type="PANTHER" id="PTHR24314:SF21">
    <property type="entry name" value="CHLOROPHYLL(IDE) B REDUCTASE NYC1, CHLOROPLASTIC-RELATED"/>
    <property type="match status" value="1"/>
</dbReference>
<comment type="catalytic activity">
    <reaction evidence="11">
        <text>7(1)-hydroxychlorophyllide a + NAD(+) = chlorophyllide b + NADH + H(+)</text>
        <dbReference type="Rhea" id="RHEA:24768"/>
        <dbReference type="ChEBI" id="CHEBI:15378"/>
        <dbReference type="ChEBI" id="CHEBI:57540"/>
        <dbReference type="ChEBI" id="CHEBI:57945"/>
        <dbReference type="ChEBI" id="CHEBI:83356"/>
        <dbReference type="ChEBI" id="CHEBI:83357"/>
        <dbReference type="EC" id="1.1.1.294"/>
    </reaction>
</comment>
<evidence type="ECO:0000256" key="14">
    <source>
        <dbReference type="SAM" id="Coils"/>
    </source>
</evidence>
<feature type="coiled-coil region" evidence="14">
    <location>
        <begin position="117"/>
        <end position="144"/>
    </location>
</feature>
<feature type="transmembrane region" description="Helical" evidence="15">
    <location>
        <begin position="389"/>
        <end position="408"/>
    </location>
</feature>
<keyword evidence="4" id="KW-0934">Plastid</keyword>
<evidence type="ECO:0000256" key="7">
    <source>
        <dbReference type="ARBA" id="ARBA00023002"/>
    </source>
</evidence>
<evidence type="ECO:0000256" key="3">
    <source>
        <dbReference type="ARBA" id="ARBA00022528"/>
    </source>
</evidence>
<evidence type="ECO:0000256" key="10">
    <source>
        <dbReference type="ARBA" id="ARBA00023136"/>
    </source>
</evidence>
<evidence type="ECO:0000256" key="13">
    <source>
        <dbReference type="ARBA" id="ARBA00066856"/>
    </source>
</evidence>
<dbReference type="InterPro" id="IPR002347">
    <property type="entry name" value="SDR_fam"/>
</dbReference>
<dbReference type="CDD" id="cd05233">
    <property type="entry name" value="SDR_c"/>
    <property type="match status" value="1"/>
</dbReference>
<evidence type="ECO:0000256" key="1">
    <source>
        <dbReference type="ARBA" id="ARBA00004334"/>
    </source>
</evidence>
<keyword evidence="6" id="KW-0809">Transit peptide</keyword>
<proteinExistence type="inferred from homology"/>
<evidence type="ECO:0000256" key="9">
    <source>
        <dbReference type="ARBA" id="ARBA00023078"/>
    </source>
</evidence>
<evidence type="ECO:0000313" key="16">
    <source>
        <dbReference type="EMBL" id="KAG0486703.1"/>
    </source>
</evidence>
<keyword evidence="14" id="KW-0175">Coiled coil</keyword>
<keyword evidence="5" id="KW-0881">Chlorophyll catabolism</keyword>
<dbReference type="PRINTS" id="PR00081">
    <property type="entry name" value="GDHRDH"/>
</dbReference>
<comment type="catalytic activity">
    <reaction evidence="12">
        <text>7(1)-hydroxychlorophyllide a + NADP(+) = chlorophyllide b + NADPH + H(+)</text>
        <dbReference type="Rhea" id="RHEA:24772"/>
        <dbReference type="ChEBI" id="CHEBI:15378"/>
        <dbReference type="ChEBI" id="CHEBI:57783"/>
        <dbReference type="ChEBI" id="CHEBI:58349"/>
        <dbReference type="ChEBI" id="CHEBI:83356"/>
        <dbReference type="ChEBI" id="CHEBI:83357"/>
        <dbReference type="EC" id="1.1.1.294"/>
    </reaction>
</comment>
<dbReference type="FunFam" id="3.40.50.720:FF:000223">
    <property type="entry name" value="Chlorophyll(Ide) b reductase NOL, chloroplastic"/>
    <property type="match status" value="1"/>
</dbReference>
<comment type="subcellular location">
    <subcellularLocation>
        <location evidence="1">Plastid</location>
        <location evidence="1">Chloroplast thylakoid membrane</location>
    </subcellularLocation>
</comment>
<dbReference type="InterPro" id="IPR036291">
    <property type="entry name" value="NAD(P)-bd_dom_sf"/>
</dbReference>
<accession>A0A835RAA9</accession>
<evidence type="ECO:0000256" key="5">
    <source>
        <dbReference type="ARBA" id="ARBA00022817"/>
    </source>
</evidence>
<dbReference type="GO" id="GO:0010304">
    <property type="term" value="P:PSII associated light-harvesting complex II catabolic process"/>
    <property type="evidence" value="ECO:0007669"/>
    <property type="project" value="TreeGrafter"/>
</dbReference>
<evidence type="ECO:0000256" key="11">
    <source>
        <dbReference type="ARBA" id="ARBA00050138"/>
    </source>
</evidence>
<dbReference type="EC" id="1.1.1.294" evidence="13"/>
<dbReference type="AlphaFoldDB" id="A0A835RAA9"/>
<keyword evidence="15" id="KW-0812">Transmembrane</keyword>
<feature type="transmembrane region" description="Helical" evidence="15">
    <location>
        <begin position="60"/>
        <end position="81"/>
    </location>
</feature>
<evidence type="ECO:0000256" key="15">
    <source>
        <dbReference type="SAM" id="Phobius"/>
    </source>
</evidence>
<dbReference type="Pfam" id="PF00106">
    <property type="entry name" value="adh_short"/>
    <property type="match status" value="1"/>
</dbReference>
<dbReference type="GO" id="GO:0015996">
    <property type="term" value="P:chlorophyll catabolic process"/>
    <property type="evidence" value="ECO:0007669"/>
    <property type="project" value="UniProtKB-KW"/>
</dbReference>
<organism evidence="16 17">
    <name type="scientific">Vanilla planifolia</name>
    <name type="common">Vanilla</name>
    <dbReference type="NCBI Taxonomy" id="51239"/>
    <lineage>
        <taxon>Eukaryota</taxon>
        <taxon>Viridiplantae</taxon>
        <taxon>Streptophyta</taxon>
        <taxon>Embryophyta</taxon>
        <taxon>Tracheophyta</taxon>
        <taxon>Spermatophyta</taxon>
        <taxon>Magnoliopsida</taxon>
        <taxon>Liliopsida</taxon>
        <taxon>Asparagales</taxon>
        <taxon>Orchidaceae</taxon>
        <taxon>Vanilloideae</taxon>
        <taxon>Vanilleae</taxon>
        <taxon>Vanilla</taxon>
    </lineage>
</organism>
<dbReference type="Gene3D" id="3.40.50.720">
    <property type="entry name" value="NAD(P)-binding Rossmann-like Domain"/>
    <property type="match status" value="1"/>
</dbReference>
<feature type="transmembrane region" description="Helical" evidence="15">
    <location>
        <begin position="93"/>
        <end position="113"/>
    </location>
</feature>
<evidence type="ECO:0000256" key="2">
    <source>
        <dbReference type="ARBA" id="ARBA00006484"/>
    </source>
</evidence>
<dbReference type="EMBL" id="JADCNM010000004">
    <property type="protein sequence ID" value="KAG0486703.1"/>
    <property type="molecule type" value="Genomic_DNA"/>
</dbReference>
<keyword evidence="8" id="KW-0520">NAD</keyword>
<name>A0A835RAA9_VANPL</name>
<keyword evidence="7" id="KW-0560">Oxidoreductase</keyword>
<comment type="similarity">
    <text evidence="2">Belongs to the short-chain dehydrogenases/reductases (SDR) family.</text>
</comment>
<reference evidence="16 17" key="1">
    <citation type="journal article" date="2020" name="Nat. Food">
        <title>A phased Vanilla planifolia genome enables genetic improvement of flavour and production.</title>
        <authorList>
            <person name="Hasing T."/>
            <person name="Tang H."/>
            <person name="Brym M."/>
            <person name="Khazi F."/>
            <person name="Huang T."/>
            <person name="Chambers A.H."/>
        </authorList>
    </citation>
    <scope>NUCLEOTIDE SEQUENCE [LARGE SCALE GENOMIC DNA]</scope>
    <source>
        <tissue evidence="16">Leaf</tissue>
    </source>
</reference>
<keyword evidence="3" id="KW-0150">Chloroplast</keyword>
<dbReference type="GO" id="GO:0034256">
    <property type="term" value="F:chlorophyll(ide) b reductase activity"/>
    <property type="evidence" value="ECO:0007669"/>
    <property type="project" value="UniProtKB-EC"/>
</dbReference>
<gene>
    <name evidence="16" type="ORF">HPP92_008798</name>
</gene>
<keyword evidence="9" id="KW-0793">Thylakoid</keyword>
<protein>
    <recommendedName>
        <fullName evidence="13">chlorophyll(ide) b reductase</fullName>
        <ecNumber evidence="13">1.1.1.294</ecNumber>
    </recommendedName>
</protein>